<feature type="transmembrane region" description="Helical" evidence="8">
    <location>
        <begin position="401"/>
        <end position="422"/>
    </location>
</feature>
<dbReference type="GO" id="GO:0008137">
    <property type="term" value="F:NADH dehydrogenase (ubiquinone) activity"/>
    <property type="evidence" value="ECO:0007669"/>
    <property type="project" value="UniProtKB-EC"/>
</dbReference>
<geneLocation type="mitochondrion" evidence="11"/>
<keyword evidence="3 8" id="KW-0812">Transmembrane</keyword>
<dbReference type="PANTHER" id="PTHR42829">
    <property type="entry name" value="NADH-UBIQUINONE OXIDOREDUCTASE CHAIN 5"/>
    <property type="match status" value="1"/>
</dbReference>
<evidence type="ECO:0000259" key="9">
    <source>
        <dbReference type="Pfam" id="PF00361"/>
    </source>
</evidence>
<feature type="domain" description="NADH:quinone oxidoreductase/Mrp antiporter transmembrane" evidence="9">
    <location>
        <begin position="132"/>
        <end position="402"/>
    </location>
</feature>
<reference evidence="12" key="2">
    <citation type="journal article" date="2010" name="Mol. Biol. Evol.">
        <title>Low nucleotide diversity for the expanded organelle and nuclear genomes of Volvox carteri supports the mutational-hazard hypothesis.</title>
        <authorList>
            <person name="Smith D.R."/>
            <person name="Lee R.W."/>
        </authorList>
    </citation>
    <scope>NUCLEOTIDE SEQUENCE</scope>
    <source>
        <strain evidence="13">UTEX 1885</strain>
        <strain evidence="12">UTEX 2908</strain>
    </source>
</reference>
<keyword evidence="5 8" id="KW-1133">Transmembrane helix</keyword>
<keyword evidence="8" id="KW-0813">Transport</keyword>
<dbReference type="NCBIfam" id="TIGR01974">
    <property type="entry name" value="NDH_I_L"/>
    <property type="match status" value="1"/>
</dbReference>
<evidence type="ECO:0000313" key="11">
    <source>
        <dbReference type="EMBL" id="ACD85989.1"/>
    </source>
</evidence>
<dbReference type="EC" id="7.1.1.2" evidence="8"/>
<dbReference type="PRINTS" id="PR01434">
    <property type="entry name" value="NADHDHGNASE5"/>
</dbReference>
<dbReference type="EMBL" id="GU084821">
    <property type="protein sequence ID" value="ACY06070.1"/>
    <property type="molecule type" value="Genomic_DNA"/>
</dbReference>
<dbReference type="InterPro" id="IPR003945">
    <property type="entry name" value="NU5C-like"/>
</dbReference>
<evidence type="ECO:0000256" key="4">
    <source>
        <dbReference type="ARBA" id="ARBA00022967"/>
    </source>
</evidence>
<name>B3GTB9_VOLCA</name>
<keyword evidence="7 8" id="KW-0472">Membrane</keyword>
<accession>B3GTB9</accession>
<dbReference type="InterPro" id="IPR018393">
    <property type="entry name" value="NADHpl_OxRdtase_5_subgr"/>
</dbReference>
<dbReference type="GO" id="GO:0015990">
    <property type="term" value="P:electron transport coupled proton transport"/>
    <property type="evidence" value="ECO:0007669"/>
    <property type="project" value="TreeGrafter"/>
</dbReference>
<feature type="transmembrane region" description="Helical" evidence="8">
    <location>
        <begin position="360"/>
        <end position="381"/>
    </location>
</feature>
<dbReference type="EMBL" id="GU048821">
    <property type="protein sequence ID" value="ACX84831.1"/>
    <property type="molecule type" value="Genomic_DNA"/>
</dbReference>
<feature type="transmembrane region" description="Helical" evidence="8">
    <location>
        <begin position="169"/>
        <end position="191"/>
    </location>
</feature>
<evidence type="ECO:0000256" key="1">
    <source>
        <dbReference type="ARBA" id="ARBA00004141"/>
    </source>
</evidence>
<dbReference type="EMBL" id="EU760701">
    <property type="protein sequence ID" value="ACD85989.1"/>
    <property type="molecule type" value="Genomic_DNA"/>
</dbReference>
<evidence type="ECO:0000256" key="2">
    <source>
        <dbReference type="ARBA" id="ARBA00008200"/>
    </source>
</evidence>
<sequence>MYLFSVFSPLIGGFFNISPVARLLGHRGSTILAISCMFIAFISSAVIYYEVVFMGCSVSINVAGCWFSVGSFSADWSFNFDLLTANMLFTVTSVGFAVHMYACDYMRQDPHLSLFLGYLSLFTGFMCVLVAADNLLVMLVGYEGIGVCSYLLIGYWSHRLSAVKSAQKAILVNRISDGLLMWGIICVWYYFGSLEYDLLNVYNASAFVGLSILIGAMGKSAQILFHVWLPDSMEGPTPVSALIHAATLVTAGVYLLVRLHIHDELFVIIVGCLTAFMAALFGATQNDLKRVIAFSTCSQLGYMMVSLGLGEIGAEASMGHLMSHASFKAVLFLAAGMVISGNGGNQNITRYGGGAHSSMFTRLTLLIASLSLIGFPELSGFYSKETILNLAAICAHPVADIAHVLLLLTALLTSAYTTKLFYQCFLVDFSGLSVSPVRNKLPTLAMAILLLDILLKVWVGTNLLSGVLFFIPWGVKTLPFGLMFAGIFTATAAVGSERFSLIRFCGNRWGFDQLFSRTPINPILDLGRVSWAVGDRGVFSVNNIDCSR</sequence>
<keyword evidence="8 11" id="KW-0496">Mitochondrion</keyword>
<evidence type="ECO:0000259" key="10">
    <source>
        <dbReference type="Pfam" id="PF00662"/>
    </source>
</evidence>
<feature type="transmembrane region" description="Helical" evidence="8">
    <location>
        <begin position="443"/>
        <end position="471"/>
    </location>
</feature>
<feature type="transmembrane region" description="Helical" evidence="8">
    <location>
        <begin position="206"/>
        <end position="229"/>
    </location>
</feature>
<feature type="transmembrane region" description="Helical" evidence="8">
    <location>
        <begin position="477"/>
        <end position="494"/>
    </location>
</feature>
<feature type="transmembrane region" description="Helical" evidence="8">
    <location>
        <begin position="241"/>
        <end position="259"/>
    </location>
</feature>
<organism evidence="11">
    <name type="scientific">Volvox carteri f. nagariensis</name>
    <dbReference type="NCBI Taxonomy" id="3068"/>
    <lineage>
        <taxon>Eukaryota</taxon>
        <taxon>Viridiplantae</taxon>
        <taxon>Chlorophyta</taxon>
        <taxon>core chlorophytes</taxon>
        <taxon>Chlorophyceae</taxon>
        <taxon>CS clade</taxon>
        <taxon>Chlamydomonadales</taxon>
        <taxon>Volvocaceae</taxon>
        <taxon>Volvox</taxon>
    </lineage>
</organism>
<evidence type="ECO:0000256" key="5">
    <source>
        <dbReference type="ARBA" id="ARBA00022989"/>
    </source>
</evidence>
<comment type="similarity">
    <text evidence="2 8">Belongs to the complex I subunit 5 family.</text>
</comment>
<feature type="transmembrane region" description="Helical" evidence="8">
    <location>
        <begin position="265"/>
        <end position="284"/>
    </location>
</feature>
<dbReference type="InterPro" id="IPR001516">
    <property type="entry name" value="Proton_antipo_N"/>
</dbReference>
<reference evidence="11" key="1">
    <citation type="journal article" date="2009" name="BMC Genomics">
        <title>The mitochondrial and plastid genomes of Volvox carteri: bloated molecules rich in repetitive DNA.</title>
        <authorList>
            <person name="Smith D.R."/>
            <person name="Lee R.W."/>
        </authorList>
    </citation>
    <scope>NUCLEOTIDE SEQUENCE</scope>
    <source>
        <strain evidence="11">UTEX 1885</strain>
    </source>
</reference>
<evidence type="ECO:0000256" key="7">
    <source>
        <dbReference type="ARBA" id="ARBA00023136"/>
    </source>
</evidence>
<evidence type="ECO:0000256" key="3">
    <source>
        <dbReference type="ARBA" id="ARBA00022692"/>
    </source>
</evidence>
<comment type="function">
    <text evidence="8">Core subunit of the mitochondrial membrane respiratory chain NADH dehydrogenase (Complex I) which catalyzes electron transfer from NADH through the respiratory chain, using ubiquinone as an electron acceptor. Essential for the catalytic activity and assembly of complex I.</text>
</comment>
<feature type="transmembrane region" description="Helical" evidence="8">
    <location>
        <begin position="291"/>
        <end position="309"/>
    </location>
</feature>
<dbReference type="Pfam" id="PF00361">
    <property type="entry name" value="Proton_antipo_M"/>
    <property type="match status" value="1"/>
</dbReference>
<protein>
    <recommendedName>
        <fullName evidence="8">NADH-ubiquinone oxidoreductase chain 5</fullName>
        <ecNumber evidence="8">7.1.1.2</ecNumber>
    </recommendedName>
</protein>
<keyword evidence="8" id="KW-0830">Ubiquinone</keyword>
<keyword evidence="4" id="KW-1278">Translocase</keyword>
<keyword evidence="6 8" id="KW-0520">NAD</keyword>
<dbReference type="GO" id="GO:0016020">
    <property type="term" value="C:membrane"/>
    <property type="evidence" value="ECO:0007669"/>
    <property type="project" value="UniProtKB-SubCell"/>
</dbReference>
<evidence type="ECO:0000313" key="12">
    <source>
        <dbReference type="EMBL" id="ACX84831.1"/>
    </source>
</evidence>
<dbReference type="GO" id="GO:0042773">
    <property type="term" value="P:ATP synthesis coupled electron transport"/>
    <property type="evidence" value="ECO:0007669"/>
    <property type="project" value="InterPro"/>
</dbReference>
<feature type="transmembrane region" description="Helical" evidence="8">
    <location>
        <begin position="31"/>
        <end position="49"/>
    </location>
</feature>
<feature type="transmembrane region" description="Helical" evidence="8">
    <location>
        <begin position="321"/>
        <end position="339"/>
    </location>
</feature>
<comment type="catalytic activity">
    <reaction evidence="8">
        <text>a ubiquinone + NADH + 5 H(+)(in) = a ubiquinol + NAD(+) + 4 H(+)(out)</text>
        <dbReference type="Rhea" id="RHEA:29091"/>
        <dbReference type="Rhea" id="RHEA-COMP:9565"/>
        <dbReference type="Rhea" id="RHEA-COMP:9566"/>
        <dbReference type="ChEBI" id="CHEBI:15378"/>
        <dbReference type="ChEBI" id="CHEBI:16389"/>
        <dbReference type="ChEBI" id="CHEBI:17976"/>
        <dbReference type="ChEBI" id="CHEBI:57540"/>
        <dbReference type="ChEBI" id="CHEBI:57945"/>
        <dbReference type="EC" id="7.1.1.2"/>
    </reaction>
</comment>
<comment type="subcellular location">
    <subcellularLocation>
        <location evidence="1">Membrane</location>
        <topology evidence="1">Multi-pass membrane protein</topology>
    </subcellularLocation>
</comment>
<dbReference type="PANTHER" id="PTHR42829:SF2">
    <property type="entry name" value="NADH-UBIQUINONE OXIDOREDUCTASE CHAIN 5"/>
    <property type="match status" value="1"/>
</dbReference>
<gene>
    <name evidence="11" type="primary">nad5</name>
</gene>
<evidence type="ECO:0000256" key="8">
    <source>
        <dbReference type="RuleBase" id="RU003404"/>
    </source>
</evidence>
<feature type="transmembrane region" description="Helical" evidence="8">
    <location>
        <begin position="114"/>
        <end position="132"/>
    </location>
</feature>
<dbReference type="InterPro" id="IPR001750">
    <property type="entry name" value="ND/Mrp_TM"/>
</dbReference>
<evidence type="ECO:0000256" key="6">
    <source>
        <dbReference type="ARBA" id="ARBA00023027"/>
    </source>
</evidence>
<feature type="transmembrane region" description="Helical" evidence="8">
    <location>
        <begin position="6"/>
        <end position="24"/>
    </location>
</feature>
<evidence type="ECO:0000313" key="13">
    <source>
        <dbReference type="EMBL" id="ACY06070.1"/>
    </source>
</evidence>
<proteinExistence type="inferred from homology"/>
<dbReference type="Pfam" id="PF00662">
    <property type="entry name" value="Proton_antipo_N"/>
    <property type="match status" value="1"/>
</dbReference>
<dbReference type="AlphaFoldDB" id="B3GTB9"/>
<dbReference type="GO" id="GO:0003954">
    <property type="term" value="F:NADH dehydrogenase activity"/>
    <property type="evidence" value="ECO:0007669"/>
    <property type="project" value="TreeGrafter"/>
</dbReference>
<feature type="transmembrane region" description="Helical" evidence="8">
    <location>
        <begin position="82"/>
        <end position="102"/>
    </location>
</feature>
<feature type="transmembrane region" description="Helical" evidence="8">
    <location>
        <begin position="138"/>
        <end position="157"/>
    </location>
</feature>
<feature type="domain" description="NADH-Ubiquinone oxidoreductase (complex I) chain 5 N-terminal" evidence="10">
    <location>
        <begin position="66"/>
        <end position="115"/>
    </location>
</feature>